<organism evidence="2 3">
    <name type="scientific">Lactuca saligna</name>
    <name type="common">Willowleaf lettuce</name>
    <dbReference type="NCBI Taxonomy" id="75948"/>
    <lineage>
        <taxon>Eukaryota</taxon>
        <taxon>Viridiplantae</taxon>
        <taxon>Streptophyta</taxon>
        <taxon>Embryophyta</taxon>
        <taxon>Tracheophyta</taxon>
        <taxon>Spermatophyta</taxon>
        <taxon>Magnoliopsida</taxon>
        <taxon>eudicotyledons</taxon>
        <taxon>Gunneridae</taxon>
        <taxon>Pentapetalae</taxon>
        <taxon>asterids</taxon>
        <taxon>campanulids</taxon>
        <taxon>Asterales</taxon>
        <taxon>Asteraceae</taxon>
        <taxon>Cichorioideae</taxon>
        <taxon>Cichorieae</taxon>
        <taxon>Lactucinae</taxon>
        <taxon>Lactuca</taxon>
    </lineage>
</organism>
<proteinExistence type="predicted"/>
<dbReference type="Proteomes" id="UP001177003">
    <property type="component" value="Chromosome 5"/>
</dbReference>
<dbReference type="InterPro" id="IPR026960">
    <property type="entry name" value="RVT-Znf"/>
</dbReference>
<dbReference type="EMBL" id="OX465081">
    <property type="protein sequence ID" value="CAI9285230.1"/>
    <property type="molecule type" value="Genomic_DNA"/>
</dbReference>
<keyword evidence="3" id="KW-1185">Reference proteome</keyword>
<evidence type="ECO:0000259" key="1">
    <source>
        <dbReference type="Pfam" id="PF13966"/>
    </source>
</evidence>
<dbReference type="AlphaFoldDB" id="A0AA35Z3H6"/>
<feature type="domain" description="Reverse transcriptase zinc-binding" evidence="1">
    <location>
        <begin position="17"/>
        <end position="86"/>
    </location>
</feature>
<sequence length="162" mass="18430">MGIVDLLRSKIENKTNINESEPRISWVKLVPIKVSTFIWRANMGSIPSAIELSRRGMMLSSTYCSLCISGEESCDYLLIKCPYATEARNLIFQWCNINSPQLETVGDTIQFVVTWGWNVKKKEWLTAICYGLVLCLWKAGNDRIFKVVFSVSSRIVNNIKSP</sequence>
<reference evidence="2" key="1">
    <citation type="submission" date="2023-04" db="EMBL/GenBank/DDBJ databases">
        <authorList>
            <person name="Vijverberg K."/>
            <person name="Xiong W."/>
            <person name="Schranz E."/>
        </authorList>
    </citation>
    <scope>NUCLEOTIDE SEQUENCE</scope>
</reference>
<protein>
    <recommendedName>
        <fullName evidence="1">Reverse transcriptase zinc-binding domain-containing protein</fullName>
    </recommendedName>
</protein>
<gene>
    <name evidence="2" type="ORF">LSALG_LOCUS24708</name>
</gene>
<evidence type="ECO:0000313" key="2">
    <source>
        <dbReference type="EMBL" id="CAI9285230.1"/>
    </source>
</evidence>
<name>A0AA35Z3H6_LACSI</name>
<dbReference type="Pfam" id="PF13966">
    <property type="entry name" value="zf-RVT"/>
    <property type="match status" value="1"/>
</dbReference>
<accession>A0AA35Z3H6</accession>
<evidence type="ECO:0000313" key="3">
    <source>
        <dbReference type="Proteomes" id="UP001177003"/>
    </source>
</evidence>